<feature type="compositionally biased region" description="Low complexity" evidence="2">
    <location>
        <begin position="254"/>
        <end position="287"/>
    </location>
</feature>
<keyword evidence="4" id="KW-1185">Reference proteome</keyword>
<evidence type="ECO:0000313" key="5">
    <source>
        <dbReference type="RefSeq" id="XP_008791267.2"/>
    </source>
</evidence>
<name>A0A8B7C419_PHODC</name>
<feature type="region of interest" description="Disordered" evidence="2">
    <location>
        <begin position="249"/>
        <end position="299"/>
    </location>
</feature>
<reference evidence="4" key="1">
    <citation type="journal article" date="2019" name="Nat. Commun.">
        <title>Genome-wide association mapping of date palm fruit traits.</title>
        <authorList>
            <person name="Hazzouri K.M."/>
            <person name="Gros-Balthazard M."/>
            <person name="Flowers J.M."/>
            <person name="Copetti D."/>
            <person name="Lemansour A."/>
            <person name="Lebrun M."/>
            <person name="Masmoudi K."/>
            <person name="Ferrand S."/>
            <person name="Dhar M.I."/>
            <person name="Fresquez Z.A."/>
            <person name="Rosas U."/>
            <person name="Zhang J."/>
            <person name="Talag J."/>
            <person name="Lee S."/>
            <person name="Kudrna D."/>
            <person name="Powell R.F."/>
            <person name="Leitch I.J."/>
            <person name="Krueger R.R."/>
            <person name="Wing R.A."/>
            <person name="Amiri K.M.A."/>
            <person name="Purugganan M.D."/>
        </authorList>
    </citation>
    <scope>NUCLEOTIDE SEQUENCE [LARGE SCALE GENOMIC DNA]</scope>
    <source>
        <strain evidence="4">cv. Khalas</strain>
    </source>
</reference>
<dbReference type="PANTHER" id="PTHR31100">
    <property type="entry name" value="AT-HOOK MOTIF NUCLEAR-LOCALIZED PROTEIN 15"/>
    <property type="match status" value="1"/>
</dbReference>
<dbReference type="KEGG" id="pda:103708223"/>
<dbReference type="GeneID" id="103708223"/>
<dbReference type="OrthoDB" id="780035at2759"/>
<protein>
    <submittedName>
        <fullName evidence="5">AT-hook motif nuclear-localized protein 22-like</fullName>
    </submittedName>
</protein>
<reference evidence="5" key="2">
    <citation type="submission" date="2025-08" db="UniProtKB">
        <authorList>
            <consortium name="RefSeq"/>
        </authorList>
    </citation>
    <scope>IDENTIFICATION</scope>
    <source>
        <tissue evidence="5">Young leaves</tissue>
    </source>
</reference>
<dbReference type="FunFam" id="3.30.1330.80:FF:000001">
    <property type="entry name" value="AT-hook motif nuclear-localized protein"/>
    <property type="match status" value="1"/>
</dbReference>
<dbReference type="SUPFAM" id="SSF117856">
    <property type="entry name" value="AF0104/ALDC/Ptd012-like"/>
    <property type="match status" value="1"/>
</dbReference>
<dbReference type="CDD" id="cd11378">
    <property type="entry name" value="DUF296"/>
    <property type="match status" value="1"/>
</dbReference>
<dbReference type="InterPro" id="IPR014476">
    <property type="entry name" value="AHL15-29"/>
</dbReference>
<evidence type="ECO:0000256" key="2">
    <source>
        <dbReference type="SAM" id="MobiDB-lite"/>
    </source>
</evidence>
<dbReference type="Pfam" id="PF03479">
    <property type="entry name" value="PCC"/>
    <property type="match status" value="1"/>
</dbReference>
<sequence length="323" mass="34169">MDPVAASAHGHHLPPPFHTRDFHHLHHQQHLAHLQPPPLQQQPKAEEEHTGINRGKKRELEDNNNDNNNNGANSGDGKDLVPAPQTGSGGEGEITRRPRGRPAGSKNRPKPPIIITRDSANALRSHVMEIAGGCDIAESVSTFARRRQRGVCILGGSGTVTNVTLRQPASPGSVVALHGRFEILSLSGSFLPPPAPPAATGLTIYLAGGQGQVVGGSVLGALIASGPVVIMAASFGNAVYERLPLDEEEPLPVPGSLGSPGLVGQSPPQQQQQQQQQQQPQQQQLLPDPNTHLFHGLPPNLLNNVQLPTDAYGWAAGGGRPLY</sequence>
<organism evidence="4 5">
    <name type="scientific">Phoenix dactylifera</name>
    <name type="common">Date palm</name>
    <dbReference type="NCBI Taxonomy" id="42345"/>
    <lineage>
        <taxon>Eukaryota</taxon>
        <taxon>Viridiplantae</taxon>
        <taxon>Streptophyta</taxon>
        <taxon>Embryophyta</taxon>
        <taxon>Tracheophyta</taxon>
        <taxon>Spermatophyta</taxon>
        <taxon>Magnoliopsida</taxon>
        <taxon>Liliopsida</taxon>
        <taxon>Arecaceae</taxon>
        <taxon>Coryphoideae</taxon>
        <taxon>Phoeniceae</taxon>
        <taxon>Phoenix</taxon>
    </lineage>
</organism>
<feature type="compositionally biased region" description="Basic residues" evidence="2">
    <location>
        <begin position="21"/>
        <end position="30"/>
    </location>
</feature>
<gene>
    <name evidence="5" type="primary">LOC103708223</name>
</gene>
<evidence type="ECO:0000256" key="1">
    <source>
        <dbReference type="ARBA" id="ARBA00004123"/>
    </source>
</evidence>
<dbReference type="GO" id="GO:0003700">
    <property type="term" value="F:DNA-binding transcription factor activity"/>
    <property type="evidence" value="ECO:0007669"/>
    <property type="project" value="TreeGrafter"/>
</dbReference>
<dbReference type="AlphaFoldDB" id="A0A8B7C419"/>
<evidence type="ECO:0000313" key="4">
    <source>
        <dbReference type="Proteomes" id="UP000228380"/>
    </source>
</evidence>
<dbReference type="PROSITE" id="PS51742">
    <property type="entry name" value="PPC"/>
    <property type="match status" value="1"/>
</dbReference>
<dbReference type="GO" id="GO:0010228">
    <property type="term" value="P:vegetative to reproductive phase transition of meristem"/>
    <property type="evidence" value="ECO:0007669"/>
    <property type="project" value="TreeGrafter"/>
</dbReference>
<feature type="compositionally biased region" description="Low complexity" evidence="2">
    <location>
        <begin position="65"/>
        <end position="75"/>
    </location>
</feature>
<proteinExistence type="predicted"/>
<dbReference type="RefSeq" id="XP_008791267.2">
    <property type="nucleotide sequence ID" value="XM_008793045.4"/>
</dbReference>
<dbReference type="GO" id="GO:0003680">
    <property type="term" value="F:minor groove of adenine-thymine-rich DNA binding"/>
    <property type="evidence" value="ECO:0007669"/>
    <property type="project" value="InterPro"/>
</dbReference>
<accession>A0A8B7C419</accession>
<dbReference type="Gene3D" id="3.30.1330.80">
    <property type="entry name" value="Hypothetical protein, similar to alpha- acetolactate decarboxylase, domain 2"/>
    <property type="match status" value="1"/>
</dbReference>
<comment type="subcellular location">
    <subcellularLocation>
        <location evidence="1">Nucleus</location>
    </subcellularLocation>
</comment>
<dbReference type="PANTHER" id="PTHR31100:SF15">
    <property type="entry name" value="AT-HOOK MOTIF NUCLEAR-LOCALIZED PROTEIN 24-RELATED"/>
    <property type="match status" value="1"/>
</dbReference>
<dbReference type="GO" id="GO:0005634">
    <property type="term" value="C:nucleus"/>
    <property type="evidence" value="ECO:0007669"/>
    <property type="project" value="UniProtKB-SubCell"/>
</dbReference>
<evidence type="ECO:0000259" key="3">
    <source>
        <dbReference type="PROSITE" id="PS51742"/>
    </source>
</evidence>
<feature type="region of interest" description="Disordered" evidence="2">
    <location>
        <begin position="1"/>
        <end position="114"/>
    </location>
</feature>
<dbReference type="InterPro" id="IPR005175">
    <property type="entry name" value="PPC_dom"/>
</dbReference>
<feature type="domain" description="PPC" evidence="3">
    <location>
        <begin position="120"/>
        <end position="257"/>
    </location>
</feature>
<dbReference type="Proteomes" id="UP000228380">
    <property type="component" value="Chromosome 17"/>
</dbReference>